<sequence length="250" mass="27469">MPPTPFLSSVRPLLLGLACLSIGFPLGTPAAPDASDERSSEEAEWEAAWEAAEERARQEARARAVNEGDLVFLDRPPAPEAARMEKRLDLDRESLENGWAPMHQCHHNLDPAPAVQIVYNAERTRNIRITDSDGVGQAKVDGPSVQMRDIERGASLCVTADVLAIRPHPDAAGYVVDNGPFMRRFLDGYYPMQVHLELNWPAGMLALERSTPPAQPGLAIQANERGVTLDAHFEGRLESRLHLVRGKGSE</sequence>
<keyword evidence="1" id="KW-0732">Signal</keyword>
<dbReference type="Proteomes" id="UP000427716">
    <property type="component" value="Chromosome"/>
</dbReference>
<dbReference type="RefSeq" id="WP_156573708.1">
    <property type="nucleotide sequence ID" value="NZ_CP046415.1"/>
</dbReference>
<protein>
    <submittedName>
        <fullName evidence="2">Uncharacterized protein</fullName>
    </submittedName>
</protein>
<evidence type="ECO:0000313" key="3">
    <source>
        <dbReference type="Proteomes" id="UP000427716"/>
    </source>
</evidence>
<dbReference type="KEGG" id="ghl:GM160_05190"/>
<name>A0A6I6CY72_9GAMM</name>
<evidence type="ECO:0000313" key="2">
    <source>
        <dbReference type="EMBL" id="QGT78340.1"/>
    </source>
</evidence>
<evidence type="ECO:0000256" key="1">
    <source>
        <dbReference type="SAM" id="SignalP"/>
    </source>
</evidence>
<feature type="signal peptide" evidence="1">
    <location>
        <begin position="1"/>
        <end position="30"/>
    </location>
</feature>
<proteinExistence type="predicted"/>
<reference evidence="2 3" key="1">
    <citation type="submission" date="2019-11" db="EMBL/GenBank/DDBJ databases">
        <authorList>
            <person name="Zhang J."/>
            <person name="Sun C."/>
        </authorList>
    </citation>
    <scope>NUCLEOTIDE SEQUENCE [LARGE SCALE GENOMIC DNA]</scope>
    <source>
        <strain evidence="3">sp2</strain>
    </source>
</reference>
<dbReference type="EMBL" id="CP046415">
    <property type="protein sequence ID" value="QGT78340.1"/>
    <property type="molecule type" value="Genomic_DNA"/>
</dbReference>
<feature type="chain" id="PRO_5026070260" evidence="1">
    <location>
        <begin position="31"/>
        <end position="250"/>
    </location>
</feature>
<keyword evidence="3" id="KW-1185">Reference proteome</keyword>
<accession>A0A6I6CY72</accession>
<organism evidence="2 3">
    <name type="scientific">Guyparkeria halophila</name>
    <dbReference type="NCBI Taxonomy" id="47960"/>
    <lineage>
        <taxon>Bacteria</taxon>
        <taxon>Pseudomonadati</taxon>
        <taxon>Pseudomonadota</taxon>
        <taxon>Gammaproteobacteria</taxon>
        <taxon>Chromatiales</taxon>
        <taxon>Thioalkalibacteraceae</taxon>
        <taxon>Guyparkeria</taxon>
    </lineage>
</organism>
<gene>
    <name evidence="2" type="ORF">GM160_05190</name>
</gene>
<dbReference type="AlphaFoldDB" id="A0A6I6CY72"/>